<dbReference type="EMBL" id="JACEFO010002617">
    <property type="protein sequence ID" value="KAF8653871.1"/>
    <property type="molecule type" value="Genomic_DNA"/>
</dbReference>
<feature type="compositionally biased region" description="Polar residues" evidence="1">
    <location>
        <begin position="1"/>
        <end position="17"/>
    </location>
</feature>
<organism evidence="2 3">
    <name type="scientific">Digitaria exilis</name>
    <dbReference type="NCBI Taxonomy" id="1010633"/>
    <lineage>
        <taxon>Eukaryota</taxon>
        <taxon>Viridiplantae</taxon>
        <taxon>Streptophyta</taxon>
        <taxon>Embryophyta</taxon>
        <taxon>Tracheophyta</taxon>
        <taxon>Spermatophyta</taxon>
        <taxon>Magnoliopsida</taxon>
        <taxon>Liliopsida</taxon>
        <taxon>Poales</taxon>
        <taxon>Poaceae</taxon>
        <taxon>PACMAD clade</taxon>
        <taxon>Panicoideae</taxon>
        <taxon>Panicodae</taxon>
        <taxon>Paniceae</taxon>
        <taxon>Anthephorinae</taxon>
        <taxon>Digitaria</taxon>
    </lineage>
</organism>
<sequence>MYGVRRSTNTLLTDTMGSTADSSSSSRATALSPAADHHEDVDTMDCATAGNSGAPSPAASQGDAGAASGASCDGVTFTLTEGNEVVASGGARAVQREREHPRRHLRQAVPQRGRADVQQGDAEEAMIFLVIVQEDQRRIVSAILARLPIRVSCN</sequence>
<proteinExistence type="predicted"/>
<feature type="compositionally biased region" description="Low complexity" evidence="1">
    <location>
        <begin position="18"/>
        <end position="34"/>
    </location>
</feature>
<dbReference type="AlphaFoldDB" id="A0A835A6Z7"/>
<dbReference type="Proteomes" id="UP000636709">
    <property type="component" value="Unassembled WGS sequence"/>
</dbReference>
<evidence type="ECO:0000313" key="2">
    <source>
        <dbReference type="EMBL" id="KAF8653871.1"/>
    </source>
</evidence>
<keyword evidence="3" id="KW-1185">Reference proteome</keyword>
<accession>A0A835A6Z7</accession>
<feature type="region of interest" description="Disordered" evidence="1">
    <location>
        <begin position="1"/>
        <end position="71"/>
    </location>
</feature>
<protein>
    <submittedName>
        <fullName evidence="2">Uncharacterized protein</fullName>
    </submittedName>
</protein>
<evidence type="ECO:0000313" key="3">
    <source>
        <dbReference type="Proteomes" id="UP000636709"/>
    </source>
</evidence>
<gene>
    <name evidence="2" type="ORF">HU200_062004</name>
</gene>
<comment type="caution">
    <text evidence="2">The sequence shown here is derived from an EMBL/GenBank/DDBJ whole genome shotgun (WGS) entry which is preliminary data.</text>
</comment>
<evidence type="ECO:0000256" key="1">
    <source>
        <dbReference type="SAM" id="MobiDB-lite"/>
    </source>
</evidence>
<name>A0A835A6Z7_9POAL</name>
<reference evidence="2" key="1">
    <citation type="submission" date="2020-07" db="EMBL/GenBank/DDBJ databases">
        <title>Genome sequence and genetic diversity analysis of an under-domesticated orphan crop, white fonio (Digitaria exilis).</title>
        <authorList>
            <person name="Bennetzen J.L."/>
            <person name="Chen S."/>
            <person name="Ma X."/>
            <person name="Wang X."/>
            <person name="Yssel A.E.J."/>
            <person name="Chaluvadi S.R."/>
            <person name="Johnson M."/>
            <person name="Gangashetty P."/>
            <person name="Hamidou F."/>
            <person name="Sanogo M.D."/>
            <person name="Zwaenepoel A."/>
            <person name="Wallace J."/>
            <person name="Van De Peer Y."/>
            <person name="Van Deynze A."/>
        </authorList>
    </citation>
    <scope>NUCLEOTIDE SEQUENCE</scope>
    <source>
        <tissue evidence="2">Leaves</tissue>
    </source>
</reference>
<feature type="compositionally biased region" description="Low complexity" evidence="1">
    <location>
        <begin position="47"/>
        <end position="71"/>
    </location>
</feature>